<keyword evidence="1" id="KW-0812">Transmembrane</keyword>
<accession>A0A1Y5HRU1</accession>
<feature type="transmembrane region" description="Helical" evidence="1">
    <location>
        <begin position="187"/>
        <end position="205"/>
    </location>
</feature>
<gene>
    <name evidence="2" type="ORF">A9R00_08095</name>
</gene>
<name>A0A1Y5HRU1_OLEAN</name>
<keyword evidence="1" id="KW-1133">Transmembrane helix</keyword>
<sequence>MDLWPCTRIVLISYEYSFEDIMNRSFLVHAHLAFAALLLPFIMMFAITGAFYTWGIKGAVETGQYDIVLSQPLKYEAEYLHQWLEDALEIKGIATPSGQGKIKGDAENYHYEWTGSARDVSVAATSDPLIAHLTIEESSYYRYLVQLHKGKGGVVFKVYAALLALGLVTLAITGVSMALRMPKFKMLTQRYLITGSFMFIVALLLS</sequence>
<feature type="transmembrane region" description="Helical" evidence="1">
    <location>
        <begin position="158"/>
        <end position="181"/>
    </location>
</feature>
<comment type="caution">
    <text evidence="2">The sequence shown here is derived from an EMBL/GenBank/DDBJ whole genome shotgun (WGS) entry which is preliminary data.</text>
</comment>
<dbReference type="AlphaFoldDB" id="A0A1Y5HRU1"/>
<organism evidence="2 3">
    <name type="scientific">Oleispira antarctica</name>
    <dbReference type="NCBI Taxonomy" id="188908"/>
    <lineage>
        <taxon>Bacteria</taxon>
        <taxon>Pseudomonadati</taxon>
        <taxon>Pseudomonadota</taxon>
        <taxon>Gammaproteobacteria</taxon>
        <taxon>Oceanospirillales</taxon>
        <taxon>Oceanospirillaceae</taxon>
        <taxon>Oleispira</taxon>
    </lineage>
</organism>
<keyword evidence="1" id="KW-0472">Membrane</keyword>
<protein>
    <submittedName>
        <fullName evidence="2">Uncharacterized protein</fullName>
    </submittedName>
</protein>
<dbReference type="InterPro" id="IPR005625">
    <property type="entry name" value="PepSY-ass_TM"/>
</dbReference>
<evidence type="ECO:0000256" key="1">
    <source>
        <dbReference type="SAM" id="Phobius"/>
    </source>
</evidence>
<evidence type="ECO:0000313" key="3">
    <source>
        <dbReference type="Proteomes" id="UP000227088"/>
    </source>
</evidence>
<dbReference type="Proteomes" id="UP000227088">
    <property type="component" value="Unassembled WGS sequence"/>
</dbReference>
<dbReference type="EMBL" id="MABE01000460">
    <property type="protein sequence ID" value="OUS40028.1"/>
    <property type="molecule type" value="Genomic_DNA"/>
</dbReference>
<dbReference type="Pfam" id="PF03929">
    <property type="entry name" value="PepSY_TM"/>
    <property type="match status" value="1"/>
</dbReference>
<evidence type="ECO:0000313" key="2">
    <source>
        <dbReference type="EMBL" id="OUS40028.1"/>
    </source>
</evidence>
<reference evidence="3" key="1">
    <citation type="journal article" date="2017" name="Proc. Natl. Acad. Sci. U.S.A.">
        <title>Simulation of Deepwater Horizon oil plume reveals substrate specialization within a complex community of hydrocarbon degraders.</title>
        <authorList>
            <person name="Hu P."/>
            <person name="Dubinsky E.A."/>
            <person name="Probst A.J."/>
            <person name="Wang J."/>
            <person name="Sieber C.M.K."/>
            <person name="Tom L.M."/>
            <person name="Gardinali P."/>
            <person name="Banfield J.F."/>
            <person name="Atlas R.M."/>
            <person name="Andersen G.L."/>
        </authorList>
    </citation>
    <scope>NUCLEOTIDE SEQUENCE [LARGE SCALE GENOMIC DNA]</scope>
</reference>
<proteinExistence type="predicted"/>
<feature type="transmembrane region" description="Helical" evidence="1">
    <location>
        <begin position="32"/>
        <end position="54"/>
    </location>
</feature>